<proteinExistence type="inferred from homology"/>
<evidence type="ECO:0000256" key="1">
    <source>
        <dbReference type="ARBA" id="ARBA00007169"/>
    </source>
</evidence>
<evidence type="ECO:0000259" key="2">
    <source>
        <dbReference type="Pfam" id="PF00975"/>
    </source>
</evidence>
<dbReference type="InterPro" id="IPR001031">
    <property type="entry name" value="Thioesterase"/>
</dbReference>
<keyword evidence="4" id="KW-1185">Reference proteome</keyword>
<evidence type="ECO:0000313" key="3">
    <source>
        <dbReference type="EMBL" id="GGK48823.1"/>
    </source>
</evidence>
<evidence type="ECO:0000313" key="4">
    <source>
        <dbReference type="Proteomes" id="UP000600449"/>
    </source>
</evidence>
<dbReference type="RefSeq" id="WP_188915011.1">
    <property type="nucleotide sequence ID" value="NZ_BMMF01000013.1"/>
</dbReference>
<dbReference type="PANTHER" id="PTHR11487:SF0">
    <property type="entry name" value="S-ACYL FATTY ACID SYNTHASE THIOESTERASE, MEDIUM CHAIN"/>
    <property type="match status" value="1"/>
</dbReference>
<dbReference type="SUPFAM" id="SSF53474">
    <property type="entry name" value="alpha/beta-Hydrolases"/>
    <property type="match status" value="1"/>
</dbReference>
<dbReference type="InterPro" id="IPR029058">
    <property type="entry name" value="AB_hydrolase_fold"/>
</dbReference>
<gene>
    <name evidence="3" type="ORF">GCM10011322_39840</name>
</gene>
<comment type="caution">
    <text evidence="3">The sequence shown here is derived from an EMBL/GenBank/DDBJ whole genome shotgun (WGS) entry which is preliminary data.</text>
</comment>
<comment type="similarity">
    <text evidence="1">Belongs to the thioesterase family.</text>
</comment>
<dbReference type="GO" id="GO:0008610">
    <property type="term" value="P:lipid biosynthetic process"/>
    <property type="evidence" value="ECO:0007669"/>
    <property type="project" value="TreeGrafter"/>
</dbReference>
<organism evidence="3 4">
    <name type="scientific">Salinarimonas ramus</name>
    <dbReference type="NCBI Taxonomy" id="690164"/>
    <lineage>
        <taxon>Bacteria</taxon>
        <taxon>Pseudomonadati</taxon>
        <taxon>Pseudomonadota</taxon>
        <taxon>Alphaproteobacteria</taxon>
        <taxon>Hyphomicrobiales</taxon>
        <taxon>Salinarimonadaceae</taxon>
        <taxon>Salinarimonas</taxon>
    </lineage>
</organism>
<dbReference type="AlphaFoldDB" id="A0A917QG68"/>
<dbReference type="EMBL" id="BMMF01000013">
    <property type="protein sequence ID" value="GGK48823.1"/>
    <property type="molecule type" value="Genomic_DNA"/>
</dbReference>
<sequence length="238" mass="25575">MRVFCWPYAGLGASLFVPWSRSAPESVGVYGIQAPGRESRISEPAITYLPEMIERLVGAMAEEPGLFDAPYALVGCSFGAIASLELARALPRAGLPAPVAMTVFACRAPHRVQPVGPFSTLDDEALIDRLHHDYGGVPEALRQQPELLRLFLPALRGDLAAMERYAPPADGLPLACPIFARGGDEDTQVPGDVLAEWTRWGGAGSDVRQGPGGHFLVRDKSPAALAETLRVLRPWLPS</sequence>
<feature type="domain" description="Thioesterase" evidence="2">
    <location>
        <begin position="2"/>
        <end position="229"/>
    </location>
</feature>
<accession>A0A917QG68</accession>
<dbReference type="Gene3D" id="3.40.50.1820">
    <property type="entry name" value="alpha/beta hydrolase"/>
    <property type="match status" value="1"/>
</dbReference>
<protein>
    <submittedName>
        <fullName evidence="3">Thioesterase</fullName>
    </submittedName>
</protein>
<dbReference type="Proteomes" id="UP000600449">
    <property type="component" value="Unassembled WGS sequence"/>
</dbReference>
<dbReference type="InterPro" id="IPR012223">
    <property type="entry name" value="TEII"/>
</dbReference>
<name>A0A917QG68_9HYPH</name>
<reference evidence="3 4" key="1">
    <citation type="journal article" date="2014" name="Int. J. Syst. Evol. Microbiol.">
        <title>Complete genome sequence of Corynebacterium casei LMG S-19264T (=DSM 44701T), isolated from a smear-ripened cheese.</title>
        <authorList>
            <consortium name="US DOE Joint Genome Institute (JGI-PGF)"/>
            <person name="Walter F."/>
            <person name="Albersmeier A."/>
            <person name="Kalinowski J."/>
            <person name="Ruckert C."/>
        </authorList>
    </citation>
    <scope>NUCLEOTIDE SEQUENCE [LARGE SCALE GENOMIC DNA]</scope>
    <source>
        <strain evidence="3 4">CGMCC 1.9161</strain>
    </source>
</reference>
<dbReference type="Pfam" id="PF00975">
    <property type="entry name" value="Thioesterase"/>
    <property type="match status" value="1"/>
</dbReference>
<dbReference type="PANTHER" id="PTHR11487">
    <property type="entry name" value="THIOESTERASE"/>
    <property type="match status" value="1"/>
</dbReference>